<dbReference type="Proteomes" id="UP000004470">
    <property type="component" value="Unassembled WGS sequence"/>
</dbReference>
<comment type="caution">
    <text evidence="1">The sequence shown here is derived from an EMBL/GenBank/DDBJ whole genome shotgun (WGS) entry which is preliminary data.</text>
</comment>
<keyword evidence="2" id="KW-1185">Reference proteome</keyword>
<accession>E0NGM4</accession>
<evidence type="ECO:0000313" key="2">
    <source>
        <dbReference type="Proteomes" id="UP000004470"/>
    </source>
</evidence>
<protein>
    <submittedName>
        <fullName evidence="1">Uncharacterized protein</fullName>
    </submittedName>
</protein>
<gene>
    <name evidence="1" type="ORF">HMPREF0623_1071</name>
</gene>
<dbReference type="HOGENOM" id="CLU_1033848_0_0_9"/>
<organism evidence="1 2">
    <name type="scientific">Pediococcus acidilactici DSM 20284</name>
    <dbReference type="NCBI Taxonomy" id="862514"/>
    <lineage>
        <taxon>Bacteria</taxon>
        <taxon>Bacillati</taxon>
        <taxon>Bacillota</taxon>
        <taxon>Bacilli</taxon>
        <taxon>Lactobacillales</taxon>
        <taxon>Lactobacillaceae</taxon>
        <taxon>Pediococcus</taxon>
        <taxon>Pediococcus acidilactici group</taxon>
    </lineage>
</organism>
<name>E0NGM4_PEDAC</name>
<proteinExistence type="predicted"/>
<dbReference type="RefSeq" id="WP_002829651.1">
    <property type="nucleotide sequence ID" value="NZ_GL397067.1"/>
</dbReference>
<dbReference type="AlphaFoldDB" id="E0NGM4"/>
<reference evidence="1" key="1">
    <citation type="submission" date="2010-07" db="EMBL/GenBank/DDBJ databases">
        <authorList>
            <person name="Muzny D."/>
            <person name="Qin X."/>
            <person name="Deng J."/>
            <person name="Jiang H."/>
            <person name="Liu Y."/>
            <person name="Qu J."/>
            <person name="Song X.-Z."/>
            <person name="Zhang L."/>
            <person name="Thornton R."/>
            <person name="Coyle M."/>
            <person name="Francisco L."/>
            <person name="Jackson L."/>
            <person name="Javaid M."/>
            <person name="Korchina V."/>
            <person name="Kovar C."/>
            <person name="Mata R."/>
            <person name="Mathew T."/>
            <person name="Ngo R."/>
            <person name="Nguyen L."/>
            <person name="Nguyen N."/>
            <person name="Okwuonu G."/>
            <person name="Ongeri F."/>
            <person name="Pham C."/>
            <person name="Simmons D."/>
            <person name="Wilczek-Boney K."/>
            <person name="Hale W."/>
            <person name="Jakkamsetti A."/>
            <person name="Pham P."/>
            <person name="Ruth R."/>
            <person name="San Lucas F."/>
            <person name="Warren J."/>
            <person name="Zhang J."/>
            <person name="Zhao Z."/>
            <person name="Zhou C."/>
            <person name="Zhu D."/>
            <person name="Lee S."/>
            <person name="Bess C."/>
            <person name="Blankenburg K."/>
            <person name="Forbes L."/>
            <person name="Fu Q."/>
            <person name="Gubbala S."/>
            <person name="Hirani K."/>
            <person name="Jayaseelan J.C."/>
            <person name="Lara F."/>
            <person name="Munidasa M."/>
            <person name="Palculict T."/>
            <person name="Patil S."/>
            <person name="Pu L.-L."/>
            <person name="Saada N."/>
            <person name="Tang L."/>
            <person name="Weissenberger G."/>
            <person name="Zhu Y."/>
            <person name="Hemphill L."/>
            <person name="Shang Y."/>
            <person name="Youmans B."/>
            <person name="Ayvaz T."/>
            <person name="Ross M."/>
            <person name="Santibanez J."/>
            <person name="Aqrawi P."/>
            <person name="Gross S."/>
            <person name="Joshi V."/>
            <person name="Fowler G."/>
            <person name="Nazareth L."/>
            <person name="Reid J."/>
            <person name="Worley K."/>
            <person name="Petrosino J."/>
            <person name="Highlander S."/>
            <person name="Gibbs R."/>
        </authorList>
    </citation>
    <scope>NUCLEOTIDE SEQUENCE [LARGE SCALE GENOMIC DNA]</scope>
    <source>
        <strain evidence="1">DSM 20284</strain>
    </source>
</reference>
<dbReference type="EMBL" id="AEEG01000004">
    <property type="protein sequence ID" value="EFL95334.1"/>
    <property type="molecule type" value="Genomic_DNA"/>
</dbReference>
<evidence type="ECO:0000313" key="1">
    <source>
        <dbReference type="EMBL" id="EFL95334.1"/>
    </source>
</evidence>
<sequence length="283" mass="32728">MVNKIQAYQLIRNRLWILQHRAHKSAAPEVITFAKEEDDSFVGFFSVIFHENGELEVPTNVGFVPKEYGKWDFDETSQKIIFVGTDGKPKIRASLPEKLPYGSDTSALKLQLSSSDNDSENMFINDPHLDHFAITKRTNKTYRTFFIPRTAFDYPLFGLLRWNGFNVKIIDHAKKTLDFFNGVYEYLVLHPQIEDVVISRQNIPKTAFSTEHKLAFQSKQNQVSFDYLSGKRAAIIEFLVMVLSEDNLRQFGVGDQRDDETMLYNVINTYFSGRYDLIELSNL</sequence>